<feature type="region of interest" description="Disordered" evidence="1">
    <location>
        <begin position="1"/>
        <end position="52"/>
    </location>
</feature>
<evidence type="ECO:0000256" key="1">
    <source>
        <dbReference type="SAM" id="MobiDB-lite"/>
    </source>
</evidence>
<evidence type="ECO:0000313" key="3">
    <source>
        <dbReference type="Proteomes" id="UP001634394"/>
    </source>
</evidence>
<feature type="non-terminal residue" evidence="2">
    <location>
        <position position="52"/>
    </location>
</feature>
<dbReference type="Proteomes" id="UP001634394">
    <property type="component" value="Unassembled WGS sequence"/>
</dbReference>
<dbReference type="EMBL" id="JBJQND010000002">
    <property type="protein sequence ID" value="KAL3885663.1"/>
    <property type="molecule type" value="Genomic_DNA"/>
</dbReference>
<evidence type="ECO:0000313" key="2">
    <source>
        <dbReference type="EMBL" id="KAL3885663.1"/>
    </source>
</evidence>
<organism evidence="2 3">
    <name type="scientific">Sinanodonta woodiana</name>
    <name type="common">Chinese pond mussel</name>
    <name type="synonym">Anodonta woodiana</name>
    <dbReference type="NCBI Taxonomy" id="1069815"/>
    <lineage>
        <taxon>Eukaryota</taxon>
        <taxon>Metazoa</taxon>
        <taxon>Spiralia</taxon>
        <taxon>Lophotrochozoa</taxon>
        <taxon>Mollusca</taxon>
        <taxon>Bivalvia</taxon>
        <taxon>Autobranchia</taxon>
        <taxon>Heteroconchia</taxon>
        <taxon>Palaeoheterodonta</taxon>
        <taxon>Unionida</taxon>
        <taxon>Unionoidea</taxon>
        <taxon>Unionidae</taxon>
        <taxon>Unioninae</taxon>
        <taxon>Sinanodonta</taxon>
    </lineage>
</organism>
<proteinExistence type="predicted"/>
<dbReference type="AlphaFoldDB" id="A0ABD3XJQ7"/>
<reference evidence="2 3" key="1">
    <citation type="submission" date="2024-11" db="EMBL/GenBank/DDBJ databases">
        <title>Chromosome-level genome assembly of the freshwater bivalve Anodonta woodiana.</title>
        <authorList>
            <person name="Chen X."/>
        </authorList>
    </citation>
    <scope>NUCLEOTIDE SEQUENCE [LARGE SCALE GENOMIC DNA]</scope>
    <source>
        <strain evidence="2">MN2024</strain>
        <tissue evidence="2">Gills</tissue>
    </source>
</reference>
<feature type="compositionally biased region" description="Basic and acidic residues" evidence="1">
    <location>
        <begin position="18"/>
        <end position="29"/>
    </location>
</feature>
<keyword evidence="3" id="KW-1185">Reference proteome</keyword>
<accession>A0ABD3XJQ7</accession>
<gene>
    <name evidence="2" type="ORF">ACJMK2_025712</name>
</gene>
<sequence>VSDNTVNESVTRTSSLHDSTDSSDRQIKDVRRRRGITRRESVKLGTGRESIQ</sequence>
<protein>
    <submittedName>
        <fullName evidence="2">Uncharacterized protein</fullName>
    </submittedName>
</protein>
<feature type="non-terminal residue" evidence="2">
    <location>
        <position position="1"/>
    </location>
</feature>
<comment type="caution">
    <text evidence="2">The sequence shown here is derived from an EMBL/GenBank/DDBJ whole genome shotgun (WGS) entry which is preliminary data.</text>
</comment>
<name>A0ABD3XJQ7_SINWO</name>
<feature type="compositionally biased region" description="Polar residues" evidence="1">
    <location>
        <begin position="1"/>
        <end position="10"/>
    </location>
</feature>